<dbReference type="Proteomes" id="UP000327044">
    <property type="component" value="Unassembled WGS sequence"/>
</dbReference>
<accession>A0A5N4A2X2</accession>
<gene>
    <name evidence="4" type="ORF">PPYR_03475</name>
</gene>
<feature type="coiled-coil region" evidence="2">
    <location>
        <begin position="51"/>
        <end position="89"/>
    </location>
</feature>
<keyword evidence="1 2" id="KW-0175">Coiled coil</keyword>
<dbReference type="PANTHER" id="PTHR21683:SF2">
    <property type="entry name" value="COILED-COIL DOMAIN-CONTAINING PROTEIN 42 LIKE-2-LIKE"/>
    <property type="match status" value="1"/>
</dbReference>
<dbReference type="EMBL" id="VVIM01000011">
    <property type="protein sequence ID" value="KAB0791675.1"/>
    <property type="molecule type" value="Genomic_DNA"/>
</dbReference>
<dbReference type="InterPro" id="IPR025252">
    <property type="entry name" value="DUF4200"/>
</dbReference>
<comment type="caution">
    <text evidence="4">The sequence shown here is derived from an EMBL/GenBank/DDBJ whole genome shotgun (WGS) entry which is preliminary data.</text>
</comment>
<evidence type="ECO:0000259" key="3">
    <source>
        <dbReference type="Pfam" id="PF13863"/>
    </source>
</evidence>
<evidence type="ECO:0000256" key="2">
    <source>
        <dbReference type="SAM" id="Coils"/>
    </source>
</evidence>
<evidence type="ECO:0000313" key="5">
    <source>
        <dbReference type="Proteomes" id="UP000327044"/>
    </source>
</evidence>
<dbReference type="OrthoDB" id="10264298at2759"/>
<reference evidence="4 5" key="1">
    <citation type="journal article" date="2018" name="Elife">
        <title>Firefly genomes illuminate parallel origins of bioluminescence in beetles.</title>
        <authorList>
            <person name="Fallon T.R."/>
            <person name="Lower S.E."/>
            <person name="Chang C.H."/>
            <person name="Bessho-Uehara M."/>
            <person name="Martin G.J."/>
            <person name="Bewick A.J."/>
            <person name="Behringer M."/>
            <person name="Debat H.J."/>
            <person name="Wong I."/>
            <person name="Day J.C."/>
            <person name="Suvorov A."/>
            <person name="Silva C.J."/>
            <person name="Stanger-Hall K.F."/>
            <person name="Hall D.W."/>
            <person name="Schmitz R.J."/>
            <person name="Nelson D.R."/>
            <person name="Lewis S.M."/>
            <person name="Shigenobu S."/>
            <person name="Bybee S.M."/>
            <person name="Larracuente A.M."/>
            <person name="Oba Y."/>
            <person name="Weng J.K."/>
        </authorList>
    </citation>
    <scope>NUCLEOTIDE SEQUENCE [LARGE SCALE GENOMIC DNA]</scope>
    <source>
        <strain evidence="4">1611_PpyrPB1</strain>
        <tissue evidence="4">Whole body</tissue>
    </source>
</reference>
<dbReference type="Pfam" id="PF13863">
    <property type="entry name" value="DUF4200"/>
    <property type="match status" value="1"/>
</dbReference>
<dbReference type="InterPro" id="IPR051147">
    <property type="entry name" value="CFAP_domain-containing"/>
</dbReference>
<sequence>MYYTELENELTFPQISPEKTIGDFLESKLNERVLKKYPEWDFPRVEPKIALAALQRDLDDSEQRLTEKREEAKSSKAQLDNEWKSLEEEGLKLRKTFCDFDKMIKENAEKTARATSKTKRLIISKANTDNAIKQTENDHNKLLKVKDEMEQQIRDHQIYESYLEVVSETNKGEFPTAQDVFNKFAILDEARNVVTKRLEHNIRALEETKDRMEQQLIDQSTVLIGLNNRVAALNDRFRAANAKCEKWEGVVRTAQVSLRDRLLDILSTRRVCWNLYLNMCRRRKTEPRIRKSDLEAQLWYIKRHLRLLGTTIRIADKMAADAEAVEKTKSRK</sequence>
<protein>
    <recommendedName>
        <fullName evidence="3">DUF4200 domain-containing protein</fullName>
    </recommendedName>
</protein>
<name>A0A5N4A2X2_PHOPY</name>
<proteinExistence type="predicted"/>
<feature type="coiled-coil region" evidence="2">
    <location>
        <begin position="195"/>
        <end position="243"/>
    </location>
</feature>
<feature type="domain" description="DUF4200" evidence="3">
    <location>
        <begin position="55"/>
        <end position="168"/>
    </location>
</feature>
<evidence type="ECO:0000256" key="1">
    <source>
        <dbReference type="ARBA" id="ARBA00023054"/>
    </source>
</evidence>
<dbReference type="AlphaFoldDB" id="A0A5N4A2X2"/>
<keyword evidence="5" id="KW-1185">Reference proteome</keyword>
<dbReference type="GO" id="GO:0005856">
    <property type="term" value="C:cytoskeleton"/>
    <property type="evidence" value="ECO:0007669"/>
    <property type="project" value="UniProtKB-ARBA"/>
</dbReference>
<organism evidence="4 5">
    <name type="scientific">Photinus pyralis</name>
    <name type="common">Common eastern firefly</name>
    <name type="synonym">Lampyris pyralis</name>
    <dbReference type="NCBI Taxonomy" id="7054"/>
    <lineage>
        <taxon>Eukaryota</taxon>
        <taxon>Metazoa</taxon>
        <taxon>Ecdysozoa</taxon>
        <taxon>Arthropoda</taxon>
        <taxon>Hexapoda</taxon>
        <taxon>Insecta</taxon>
        <taxon>Pterygota</taxon>
        <taxon>Neoptera</taxon>
        <taxon>Endopterygota</taxon>
        <taxon>Coleoptera</taxon>
        <taxon>Polyphaga</taxon>
        <taxon>Elateriformia</taxon>
        <taxon>Elateroidea</taxon>
        <taxon>Lampyridae</taxon>
        <taxon>Lampyrinae</taxon>
        <taxon>Photinus</taxon>
    </lineage>
</organism>
<dbReference type="InParanoid" id="A0A5N4A2X2"/>
<dbReference type="PANTHER" id="PTHR21683">
    <property type="entry name" value="COILED-COIL DOMAIN-CONTAINING PROTEIN 42 LIKE-2-LIKE-RELATED"/>
    <property type="match status" value="1"/>
</dbReference>
<evidence type="ECO:0000313" key="4">
    <source>
        <dbReference type="EMBL" id="KAB0791675.1"/>
    </source>
</evidence>